<feature type="non-terminal residue" evidence="1">
    <location>
        <position position="186"/>
    </location>
</feature>
<dbReference type="Proteomes" id="UP000789920">
    <property type="component" value="Unassembled WGS sequence"/>
</dbReference>
<protein>
    <submittedName>
        <fullName evidence="1">29097_t:CDS:1</fullName>
    </submittedName>
</protein>
<reference evidence="1" key="1">
    <citation type="submission" date="2021-06" db="EMBL/GenBank/DDBJ databases">
        <authorList>
            <person name="Kallberg Y."/>
            <person name="Tangrot J."/>
            <person name="Rosling A."/>
        </authorList>
    </citation>
    <scope>NUCLEOTIDE SEQUENCE</scope>
    <source>
        <strain evidence="1">MA461A</strain>
    </source>
</reference>
<evidence type="ECO:0000313" key="2">
    <source>
        <dbReference type="Proteomes" id="UP000789920"/>
    </source>
</evidence>
<evidence type="ECO:0000313" key="1">
    <source>
        <dbReference type="EMBL" id="CAG8717896.1"/>
    </source>
</evidence>
<proteinExistence type="predicted"/>
<feature type="non-terminal residue" evidence="1">
    <location>
        <position position="1"/>
    </location>
</feature>
<keyword evidence="2" id="KW-1185">Reference proteome</keyword>
<gene>
    <name evidence="1" type="ORF">RPERSI_LOCUS11054</name>
</gene>
<sequence length="186" mass="20563">LDVGTADLIKSNQFYLDETNQKNLMATIENNQSHNRKNKLSVDIENNQSHNSKNKLSVDIENNQSHNSSNKLSVEYEASLIFGKNEPSEYVKSETSEYVKSENSVEIVNTTPSIMRSFQACGGSSVISIGAGTLSDIFITTERGRAFGWFYLGPLLGPVIGPTIGGYLTQYLGWRFIFGFLSLYGG</sequence>
<name>A0ACA9PQ05_9GLOM</name>
<accession>A0ACA9PQ05</accession>
<organism evidence="1 2">
    <name type="scientific">Racocetra persica</name>
    <dbReference type="NCBI Taxonomy" id="160502"/>
    <lineage>
        <taxon>Eukaryota</taxon>
        <taxon>Fungi</taxon>
        <taxon>Fungi incertae sedis</taxon>
        <taxon>Mucoromycota</taxon>
        <taxon>Glomeromycotina</taxon>
        <taxon>Glomeromycetes</taxon>
        <taxon>Diversisporales</taxon>
        <taxon>Gigasporaceae</taxon>
        <taxon>Racocetra</taxon>
    </lineage>
</organism>
<dbReference type="EMBL" id="CAJVQC010022425">
    <property type="protein sequence ID" value="CAG8717896.1"/>
    <property type="molecule type" value="Genomic_DNA"/>
</dbReference>
<comment type="caution">
    <text evidence="1">The sequence shown here is derived from an EMBL/GenBank/DDBJ whole genome shotgun (WGS) entry which is preliminary data.</text>
</comment>